<name>A0A9W9TIL8_PENCI</name>
<dbReference type="GO" id="GO:0003824">
    <property type="term" value="F:catalytic activity"/>
    <property type="evidence" value="ECO:0007669"/>
    <property type="project" value="InterPro"/>
</dbReference>
<dbReference type="EMBL" id="JAPQKT010000007">
    <property type="protein sequence ID" value="KAJ5224196.1"/>
    <property type="molecule type" value="Genomic_DNA"/>
</dbReference>
<gene>
    <name evidence="3" type="ORF">N7469_007699</name>
</gene>
<dbReference type="AlphaFoldDB" id="A0A9W9TIL8"/>
<dbReference type="InterPro" id="IPR001753">
    <property type="entry name" value="Enoyl-CoA_hydra/iso"/>
</dbReference>
<dbReference type="RefSeq" id="XP_056498168.1">
    <property type="nucleotide sequence ID" value="XM_056646617.1"/>
</dbReference>
<dbReference type="NCBIfam" id="NF006108">
    <property type="entry name" value="PRK08259.1"/>
    <property type="match status" value="1"/>
</dbReference>
<dbReference type="Pfam" id="PF00378">
    <property type="entry name" value="ECH_1"/>
    <property type="match status" value="1"/>
</dbReference>
<dbReference type="InterPro" id="IPR029045">
    <property type="entry name" value="ClpP/crotonase-like_dom_sf"/>
</dbReference>
<accession>A0A9W9TIL8</accession>
<comment type="caution">
    <text evidence="3">The sequence shown here is derived from an EMBL/GenBank/DDBJ whole genome shotgun (WGS) entry which is preliminary data.</text>
</comment>
<dbReference type="PANTHER" id="PTHR43802">
    <property type="entry name" value="ENOYL-COA HYDRATASE"/>
    <property type="match status" value="1"/>
</dbReference>
<keyword evidence="4" id="KW-1185">Reference proteome</keyword>
<dbReference type="CDD" id="cd06558">
    <property type="entry name" value="crotonase-like"/>
    <property type="match status" value="1"/>
</dbReference>
<dbReference type="SUPFAM" id="SSF52096">
    <property type="entry name" value="ClpP/crotonase"/>
    <property type="match status" value="1"/>
</dbReference>
<reference evidence="3" key="2">
    <citation type="journal article" date="2023" name="IMA Fungus">
        <title>Comparative genomic study of the Penicillium genus elucidates a diverse pangenome and 15 lateral gene transfer events.</title>
        <authorList>
            <person name="Petersen C."/>
            <person name="Sorensen T."/>
            <person name="Nielsen M.R."/>
            <person name="Sondergaard T.E."/>
            <person name="Sorensen J.L."/>
            <person name="Fitzpatrick D.A."/>
            <person name="Frisvad J.C."/>
            <person name="Nielsen K.L."/>
        </authorList>
    </citation>
    <scope>NUCLEOTIDE SEQUENCE</scope>
    <source>
        <strain evidence="3">IBT 23319</strain>
    </source>
</reference>
<evidence type="ECO:0000256" key="1">
    <source>
        <dbReference type="ARBA" id="ARBA00005254"/>
    </source>
</evidence>
<dbReference type="GeneID" id="81385784"/>
<dbReference type="Gene3D" id="3.90.226.10">
    <property type="entry name" value="2-enoyl-CoA Hydratase, Chain A, domain 1"/>
    <property type="match status" value="1"/>
</dbReference>
<evidence type="ECO:0000313" key="3">
    <source>
        <dbReference type="EMBL" id="KAJ5224196.1"/>
    </source>
</evidence>
<protein>
    <submittedName>
        <fullName evidence="3">Uncharacterized protein</fullName>
    </submittedName>
</protein>
<reference evidence="3" key="1">
    <citation type="submission" date="2022-11" db="EMBL/GenBank/DDBJ databases">
        <authorList>
            <person name="Petersen C."/>
        </authorList>
    </citation>
    <scope>NUCLEOTIDE SEQUENCE</scope>
    <source>
        <strain evidence="3">IBT 23319</strain>
    </source>
</reference>
<proteinExistence type="inferred from homology"/>
<evidence type="ECO:0000256" key="2">
    <source>
        <dbReference type="RuleBase" id="RU003707"/>
    </source>
</evidence>
<dbReference type="PANTHER" id="PTHR43802:SF1">
    <property type="entry name" value="IP11341P-RELATED"/>
    <property type="match status" value="1"/>
</dbReference>
<dbReference type="PROSITE" id="PS00166">
    <property type="entry name" value="ENOYL_COA_HYDRATASE"/>
    <property type="match status" value="1"/>
</dbReference>
<dbReference type="OrthoDB" id="2018133at2759"/>
<dbReference type="Proteomes" id="UP001147733">
    <property type="component" value="Unassembled WGS sequence"/>
</dbReference>
<dbReference type="Gene3D" id="1.10.287.2460">
    <property type="match status" value="1"/>
</dbReference>
<organism evidence="3 4">
    <name type="scientific">Penicillium citrinum</name>
    <dbReference type="NCBI Taxonomy" id="5077"/>
    <lineage>
        <taxon>Eukaryota</taxon>
        <taxon>Fungi</taxon>
        <taxon>Dikarya</taxon>
        <taxon>Ascomycota</taxon>
        <taxon>Pezizomycotina</taxon>
        <taxon>Eurotiomycetes</taxon>
        <taxon>Eurotiomycetidae</taxon>
        <taxon>Eurotiales</taxon>
        <taxon>Aspergillaceae</taxon>
        <taxon>Penicillium</taxon>
    </lineage>
</organism>
<sequence length="274" mass="29366">MTEEQSVIVDTVSHPGISIVSINRQQKKNAVDPTTAKQLYNAILAFEEDASQKVCILTGTGGTFCAGADLHQVALKKSDDAPGENLRPVQGRNLGPMGPSRLMVQKPMIAAVAGYAVAGGLELSLVADLRVVEEDAVFGVFCRRWGVPLIDSGTVRLQAIVGLSRALDLILTGRPVGSQEALAMGLANRVVPKGESLQHALDLAKQIISFPELCMNTDRRSCYYSAFDASSFEDAMSYEFENGSKVISKEAIIGAAKFSKGMGRHGSFKEFSKL</sequence>
<evidence type="ECO:0000313" key="4">
    <source>
        <dbReference type="Proteomes" id="UP001147733"/>
    </source>
</evidence>
<comment type="similarity">
    <text evidence="1 2">Belongs to the enoyl-CoA hydratase/isomerase family.</text>
</comment>
<dbReference type="InterPro" id="IPR018376">
    <property type="entry name" value="Enoyl-CoA_hyd/isom_CS"/>
</dbReference>